<dbReference type="CDD" id="cd00009">
    <property type="entry name" value="AAA"/>
    <property type="match status" value="1"/>
</dbReference>
<organism evidence="9 10">
    <name type="scientific">Candidatus Schekmanbacteria bacterium GWA2_38_11</name>
    <dbReference type="NCBI Taxonomy" id="1817876"/>
    <lineage>
        <taxon>Bacteria</taxon>
        <taxon>Candidatus Schekmaniibacteriota</taxon>
    </lineage>
</organism>
<evidence type="ECO:0000256" key="6">
    <source>
        <dbReference type="PROSITE-ProRule" id="PRU00169"/>
    </source>
</evidence>
<dbReference type="SMART" id="SM00448">
    <property type="entry name" value="REC"/>
    <property type="match status" value="1"/>
</dbReference>
<evidence type="ECO:0000313" key="9">
    <source>
        <dbReference type="EMBL" id="OGL38148.1"/>
    </source>
</evidence>
<keyword evidence="2" id="KW-0547">Nucleotide-binding</keyword>
<keyword evidence="4" id="KW-0805">Transcription regulation</keyword>
<evidence type="ECO:0000256" key="1">
    <source>
        <dbReference type="ARBA" id="ARBA00022553"/>
    </source>
</evidence>
<dbReference type="InterPro" id="IPR002078">
    <property type="entry name" value="Sigma_54_int"/>
</dbReference>
<dbReference type="Gene3D" id="3.40.50.2300">
    <property type="match status" value="1"/>
</dbReference>
<name>A0A1F7RAA3_9BACT</name>
<dbReference type="Gene3D" id="1.10.8.60">
    <property type="match status" value="1"/>
</dbReference>
<dbReference type="InterPro" id="IPR001789">
    <property type="entry name" value="Sig_transdc_resp-reg_receiver"/>
</dbReference>
<dbReference type="PROSITE" id="PS50045">
    <property type="entry name" value="SIGMA54_INTERACT_4"/>
    <property type="match status" value="1"/>
</dbReference>
<dbReference type="InterPro" id="IPR009057">
    <property type="entry name" value="Homeodomain-like_sf"/>
</dbReference>
<dbReference type="Pfam" id="PF00072">
    <property type="entry name" value="Response_reg"/>
    <property type="match status" value="1"/>
</dbReference>
<dbReference type="FunFam" id="3.40.50.300:FF:000006">
    <property type="entry name" value="DNA-binding transcriptional regulator NtrC"/>
    <property type="match status" value="1"/>
</dbReference>
<dbReference type="Gene3D" id="3.40.50.300">
    <property type="entry name" value="P-loop containing nucleotide triphosphate hydrolases"/>
    <property type="match status" value="1"/>
</dbReference>
<proteinExistence type="predicted"/>
<dbReference type="Proteomes" id="UP000178526">
    <property type="component" value="Unassembled WGS sequence"/>
</dbReference>
<evidence type="ECO:0000256" key="5">
    <source>
        <dbReference type="ARBA" id="ARBA00023163"/>
    </source>
</evidence>
<gene>
    <name evidence="9" type="ORF">A2042_05330</name>
</gene>
<keyword evidence="1 6" id="KW-0597">Phosphoprotein</keyword>
<feature type="modified residue" description="4-aspartylphosphate" evidence="6">
    <location>
        <position position="55"/>
    </location>
</feature>
<dbReference type="InterPro" id="IPR058031">
    <property type="entry name" value="AAA_lid_NorR"/>
</dbReference>
<dbReference type="InterPro" id="IPR025943">
    <property type="entry name" value="Sigma_54_int_dom_ATP-bd_2"/>
</dbReference>
<comment type="caution">
    <text evidence="9">The sequence shown here is derived from an EMBL/GenBank/DDBJ whole genome shotgun (WGS) entry which is preliminary data.</text>
</comment>
<dbReference type="PROSITE" id="PS50110">
    <property type="entry name" value="RESPONSE_REGULATORY"/>
    <property type="match status" value="1"/>
</dbReference>
<dbReference type="PROSITE" id="PS00676">
    <property type="entry name" value="SIGMA54_INTERACT_2"/>
    <property type="match status" value="1"/>
</dbReference>
<dbReference type="Pfam" id="PF25601">
    <property type="entry name" value="AAA_lid_14"/>
    <property type="match status" value="1"/>
</dbReference>
<dbReference type="InterPro" id="IPR003593">
    <property type="entry name" value="AAA+_ATPase"/>
</dbReference>
<dbReference type="InterPro" id="IPR002197">
    <property type="entry name" value="HTH_Fis"/>
</dbReference>
<dbReference type="PRINTS" id="PR00819">
    <property type="entry name" value="CBXCFQXSUPER"/>
</dbReference>
<dbReference type="Pfam" id="PF00158">
    <property type="entry name" value="Sigma54_activat"/>
    <property type="match status" value="1"/>
</dbReference>
<accession>A0A1F7RAA3</accession>
<sequence>MVVTAEILVVDDDKEMGELLKDFLKKEGFRVHLENTGKNALAWVKENEVDLVITDIKMPDMNGMQLLKEIKKIKSCTQVIMITAFGSIESAIEALKEGAYHYITKPFKMNEILITVNKALEKKSLEQENVHLRSEVERKYSFENIIGKSKVMQRIFDLIKTVSCNNSNIIIYGESGTGKELVAKAIHYNSLRRENPFVPINCTAIPEGLLESELFGHVKGAFTGAIGSKKGLFEKADGGTLFLDEIGDMGLGLQGKLLRAIQDREIRPVGSIETAKIDVRIIAATNKNLLEEIEQKRFREDLYYRLNVIPIHLPSLNEKLEDIPILVEHFLSKHKKDYGREIKGISKEALNLLMRPIWRGNVRELENVIERAVVLSSNEILNVEDIPLPGETKLEDLLPASLAKHMTLEEFENQYISAILKEVNGNKQLAAEILGISCRTLYRKEKDFFKNKP</sequence>
<dbReference type="GO" id="GO:0043565">
    <property type="term" value="F:sequence-specific DNA binding"/>
    <property type="evidence" value="ECO:0007669"/>
    <property type="project" value="InterPro"/>
</dbReference>
<dbReference type="InterPro" id="IPR025662">
    <property type="entry name" value="Sigma_54_int_dom_ATP-bd_1"/>
</dbReference>
<dbReference type="InterPro" id="IPR027417">
    <property type="entry name" value="P-loop_NTPase"/>
</dbReference>
<evidence type="ECO:0008006" key="11">
    <source>
        <dbReference type="Google" id="ProtNLM"/>
    </source>
</evidence>
<dbReference type="GO" id="GO:0005524">
    <property type="term" value="F:ATP binding"/>
    <property type="evidence" value="ECO:0007669"/>
    <property type="project" value="UniProtKB-KW"/>
</dbReference>
<evidence type="ECO:0000259" key="7">
    <source>
        <dbReference type="PROSITE" id="PS50045"/>
    </source>
</evidence>
<dbReference type="FunFam" id="3.40.50.2300:FF:000018">
    <property type="entry name" value="DNA-binding transcriptional regulator NtrC"/>
    <property type="match status" value="1"/>
</dbReference>
<reference evidence="9 10" key="1">
    <citation type="journal article" date="2016" name="Nat. Commun.">
        <title>Thousands of microbial genomes shed light on interconnected biogeochemical processes in an aquifer system.</title>
        <authorList>
            <person name="Anantharaman K."/>
            <person name="Brown C.T."/>
            <person name="Hug L.A."/>
            <person name="Sharon I."/>
            <person name="Castelle C.J."/>
            <person name="Probst A.J."/>
            <person name="Thomas B.C."/>
            <person name="Singh A."/>
            <person name="Wilkins M.J."/>
            <person name="Karaoz U."/>
            <person name="Brodie E.L."/>
            <person name="Williams K.H."/>
            <person name="Hubbard S.S."/>
            <person name="Banfield J.F."/>
        </authorList>
    </citation>
    <scope>NUCLEOTIDE SEQUENCE [LARGE SCALE GENOMIC DNA]</scope>
</reference>
<evidence type="ECO:0000313" key="10">
    <source>
        <dbReference type="Proteomes" id="UP000178526"/>
    </source>
</evidence>
<dbReference type="InterPro" id="IPR011006">
    <property type="entry name" value="CheY-like_superfamily"/>
</dbReference>
<dbReference type="PANTHER" id="PTHR32071:SF119">
    <property type="entry name" value="SIGMA L-DEPENDENT TRANSCRIPTIONAL REGULATOR YPLP-RELATED"/>
    <property type="match status" value="1"/>
</dbReference>
<feature type="domain" description="Response regulatory" evidence="8">
    <location>
        <begin position="6"/>
        <end position="120"/>
    </location>
</feature>
<dbReference type="InterPro" id="IPR000641">
    <property type="entry name" value="CbxX/CfxQ"/>
</dbReference>
<evidence type="ECO:0000256" key="2">
    <source>
        <dbReference type="ARBA" id="ARBA00022741"/>
    </source>
</evidence>
<dbReference type="Pfam" id="PF02954">
    <property type="entry name" value="HTH_8"/>
    <property type="match status" value="1"/>
</dbReference>
<evidence type="ECO:0000256" key="4">
    <source>
        <dbReference type="ARBA" id="ARBA00023015"/>
    </source>
</evidence>
<dbReference type="SMART" id="SM00382">
    <property type="entry name" value="AAA"/>
    <property type="match status" value="1"/>
</dbReference>
<keyword evidence="3" id="KW-0067">ATP-binding</keyword>
<protein>
    <recommendedName>
        <fullName evidence="11">Fis family transcriptional regulator</fullName>
    </recommendedName>
</protein>
<dbReference type="EMBL" id="MGDB01000155">
    <property type="protein sequence ID" value="OGL38148.1"/>
    <property type="molecule type" value="Genomic_DNA"/>
</dbReference>
<dbReference type="SUPFAM" id="SSF52172">
    <property type="entry name" value="CheY-like"/>
    <property type="match status" value="1"/>
</dbReference>
<dbReference type="AlphaFoldDB" id="A0A1F7RAA3"/>
<dbReference type="GO" id="GO:0006355">
    <property type="term" value="P:regulation of DNA-templated transcription"/>
    <property type="evidence" value="ECO:0007669"/>
    <property type="project" value="InterPro"/>
</dbReference>
<dbReference type="PANTHER" id="PTHR32071">
    <property type="entry name" value="TRANSCRIPTIONAL REGULATORY PROTEIN"/>
    <property type="match status" value="1"/>
</dbReference>
<dbReference type="Gene3D" id="1.10.10.60">
    <property type="entry name" value="Homeodomain-like"/>
    <property type="match status" value="1"/>
</dbReference>
<dbReference type="PROSITE" id="PS00675">
    <property type="entry name" value="SIGMA54_INTERACT_1"/>
    <property type="match status" value="1"/>
</dbReference>
<feature type="domain" description="Sigma-54 factor interaction" evidence="7">
    <location>
        <begin position="145"/>
        <end position="374"/>
    </location>
</feature>
<evidence type="ECO:0000256" key="3">
    <source>
        <dbReference type="ARBA" id="ARBA00022840"/>
    </source>
</evidence>
<evidence type="ECO:0000259" key="8">
    <source>
        <dbReference type="PROSITE" id="PS50110"/>
    </source>
</evidence>
<dbReference type="SUPFAM" id="SSF52540">
    <property type="entry name" value="P-loop containing nucleoside triphosphate hydrolases"/>
    <property type="match status" value="1"/>
</dbReference>
<dbReference type="GO" id="GO:0000160">
    <property type="term" value="P:phosphorelay signal transduction system"/>
    <property type="evidence" value="ECO:0007669"/>
    <property type="project" value="InterPro"/>
</dbReference>
<keyword evidence="5" id="KW-0804">Transcription</keyword>
<dbReference type="SUPFAM" id="SSF46689">
    <property type="entry name" value="Homeodomain-like"/>
    <property type="match status" value="1"/>
</dbReference>